<evidence type="ECO:0000313" key="3">
    <source>
        <dbReference type="EMBL" id="KKA18385.1"/>
    </source>
</evidence>
<dbReference type="Gene3D" id="3.80.10.10">
    <property type="entry name" value="Ribonuclease Inhibitor"/>
    <property type="match status" value="1"/>
</dbReference>
<name>A0A0F4YJU3_RASE3</name>
<evidence type="ECO:0000256" key="1">
    <source>
        <dbReference type="SAM" id="MobiDB-lite"/>
    </source>
</evidence>
<dbReference type="SUPFAM" id="SSF52047">
    <property type="entry name" value="RNI-like"/>
    <property type="match status" value="1"/>
</dbReference>
<feature type="region of interest" description="Disordered" evidence="1">
    <location>
        <begin position="590"/>
        <end position="695"/>
    </location>
</feature>
<dbReference type="InterPro" id="IPR036047">
    <property type="entry name" value="F-box-like_dom_sf"/>
</dbReference>
<dbReference type="AlphaFoldDB" id="A0A0F4YJU3"/>
<protein>
    <recommendedName>
        <fullName evidence="2">F-box domain-containing protein</fullName>
    </recommendedName>
</protein>
<evidence type="ECO:0000259" key="2">
    <source>
        <dbReference type="Pfam" id="PF12937"/>
    </source>
</evidence>
<dbReference type="RefSeq" id="XP_013324997.1">
    <property type="nucleotide sequence ID" value="XM_013469543.1"/>
</dbReference>
<feature type="compositionally biased region" description="Pro residues" evidence="1">
    <location>
        <begin position="641"/>
        <end position="654"/>
    </location>
</feature>
<dbReference type="Pfam" id="PF12937">
    <property type="entry name" value="F-box-like"/>
    <property type="match status" value="1"/>
</dbReference>
<feature type="domain" description="F-box" evidence="2">
    <location>
        <begin position="29"/>
        <end position="72"/>
    </location>
</feature>
<gene>
    <name evidence="3" type="ORF">T310_7662</name>
</gene>
<reference evidence="3 4" key="1">
    <citation type="submission" date="2015-04" db="EMBL/GenBank/DDBJ databases">
        <authorList>
            <person name="Heijne W.H."/>
            <person name="Fedorova N.D."/>
            <person name="Nierman W.C."/>
            <person name="Vollebregt A.W."/>
            <person name="Zhao Z."/>
            <person name="Wu L."/>
            <person name="Kumar M."/>
            <person name="Stam H."/>
            <person name="van den Berg M.A."/>
            <person name="Pel H.J."/>
        </authorList>
    </citation>
    <scope>NUCLEOTIDE SEQUENCE [LARGE SCALE GENOMIC DNA]</scope>
    <source>
        <strain evidence="3 4">CBS 393.64</strain>
    </source>
</reference>
<evidence type="ECO:0000313" key="4">
    <source>
        <dbReference type="Proteomes" id="UP000053958"/>
    </source>
</evidence>
<feature type="compositionally biased region" description="Low complexity" evidence="1">
    <location>
        <begin position="655"/>
        <end position="680"/>
    </location>
</feature>
<accession>A0A0F4YJU3</accession>
<dbReference type="SUPFAM" id="SSF81383">
    <property type="entry name" value="F-box domain"/>
    <property type="match status" value="1"/>
</dbReference>
<dbReference type="InterPro" id="IPR032675">
    <property type="entry name" value="LRR_dom_sf"/>
</dbReference>
<keyword evidence="4" id="KW-1185">Reference proteome</keyword>
<dbReference type="OrthoDB" id="5311681at2759"/>
<dbReference type="Proteomes" id="UP000053958">
    <property type="component" value="Unassembled WGS sequence"/>
</dbReference>
<comment type="caution">
    <text evidence="3">The sequence shown here is derived from an EMBL/GenBank/DDBJ whole genome shotgun (WGS) entry which is preliminary data.</text>
</comment>
<feature type="region of interest" description="Disordered" evidence="1">
    <location>
        <begin position="363"/>
        <end position="391"/>
    </location>
</feature>
<dbReference type="GeneID" id="25319932"/>
<dbReference type="EMBL" id="LASV01000461">
    <property type="protein sequence ID" value="KKA18385.1"/>
    <property type="molecule type" value="Genomic_DNA"/>
</dbReference>
<feature type="compositionally biased region" description="Polar residues" evidence="1">
    <location>
        <begin position="363"/>
        <end position="380"/>
    </location>
</feature>
<organism evidence="3 4">
    <name type="scientific">Rasamsonia emersonii (strain ATCC 16479 / CBS 393.64 / IMI 116815)</name>
    <dbReference type="NCBI Taxonomy" id="1408163"/>
    <lineage>
        <taxon>Eukaryota</taxon>
        <taxon>Fungi</taxon>
        <taxon>Dikarya</taxon>
        <taxon>Ascomycota</taxon>
        <taxon>Pezizomycotina</taxon>
        <taxon>Eurotiomycetes</taxon>
        <taxon>Eurotiomycetidae</taxon>
        <taxon>Eurotiales</taxon>
        <taxon>Trichocomaceae</taxon>
        <taxon>Rasamsonia</taxon>
    </lineage>
</organism>
<dbReference type="InterPro" id="IPR001810">
    <property type="entry name" value="F-box_dom"/>
</dbReference>
<sequence>MAVNSNMFEASVSAEPHHHMRGQGASIMTLPLNLIARIVSYIEEPADLARMCRTCRVLNYMSLPQLYRNLVLTSYDRIRYRDDQPEGWGGASPFSMGLNALVTRPHASLVQSMTLRGEWKEHELEEYASVGRVPDSSMMLNIALRAAIDRTTNLESFSWELNTKMLETVYIGLSQLPKLTSLSVRFPSSRHPRPTIVIPPMPHLRSLKVTDIDPLCYPDDISTLLARSRNLRELKMHWSPRMREAQEPSVILHDYFRKCVKERPLKLKSISIQNLYARNTEDWSEAIDESSIEEVTFLNSPGFEDAASSTFLHNTWTSRPPKGAVNFKSIRYDSLNKQLCEFLSTFTGLERLYIVNPIRSPYDQLNSPRPSAGPSSTTVTPPRIESATSIAPPTTTTTASAIAAARAVSPASPHSPSNSVVSQHSLLRDSYFSTIVGNHGATLRHLLLPSRWPLSATQIARLVHACPNLEQLALAAEITALEAARLLLPFLRKLVAIRFLIPQTTTTEKPASSQSTSFQVNGNNNTFSTATIADIVELDDRIHTEKMSAVLADKETCGRLKVVGLGWKGWELGEFYTIPAETVAVDSGRDQGHAVANGSNSNKSLPTGETQQGQGQGHVKEPTTTTTFPTKSCLGKRPREPSSPAPASPSPSTPIPTEAQQNTNNKTTTTTTNNNNTRTTPPNPTPNPNPIRLNNEDDITEVLPSGERVIWRRRVRRVGWDVLRHWEIWALDSQEI</sequence>
<proteinExistence type="predicted"/>
<dbReference type="STRING" id="1408163.A0A0F4YJU3"/>